<dbReference type="Proteomes" id="UP000019423">
    <property type="component" value="Chromosome"/>
</dbReference>
<dbReference type="InterPro" id="IPR036249">
    <property type="entry name" value="Thioredoxin-like_sf"/>
</dbReference>
<evidence type="ECO:0000256" key="1">
    <source>
        <dbReference type="ARBA" id="ARBA00004196"/>
    </source>
</evidence>
<organism evidence="5 6">
    <name type="scientific">Hymenobacter swuensis DY53</name>
    <dbReference type="NCBI Taxonomy" id="1227739"/>
    <lineage>
        <taxon>Bacteria</taxon>
        <taxon>Pseudomonadati</taxon>
        <taxon>Bacteroidota</taxon>
        <taxon>Cytophagia</taxon>
        <taxon>Cytophagales</taxon>
        <taxon>Hymenobacteraceae</taxon>
        <taxon>Hymenobacter</taxon>
    </lineage>
</organism>
<dbReference type="Pfam" id="PF08534">
    <property type="entry name" value="Redoxin"/>
    <property type="match status" value="1"/>
</dbReference>
<dbReference type="HOGENOM" id="CLU_042529_11_0_10"/>
<comment type="subcellular location">
    <subcellularLocation>
        <location evidence="1">Cell envelope</location>
    </subcellularLocation>
</comment>
<dbReference type="PROSITE" id="PS51352">
    <property type="entry name" value="THIOREDOXIN_2"/>
    <property type="match status" value="1"/>
</dbReference>
<keyword evidence="6" id="KW-1185">Reference proteome</keyword>
<evidence type="ECO:0000313" key="5">
    <source>
        <dbReference type="EMBL" id="AHJ99626.1"/>
    </source>
</evidence>
<dbReference type="STRING" id="1227739.Hsw_4031"/>
<evidence type="ECO:0000313" key="6">
    <source>
        <dbReference type="Proteomes" id="UP000019423"/>
    </source>
</evidence>
<sequence>MTFSRPSFSTALQWLLMLAFGVVLTTDLRPLVLGRLQQGLLATGLWRPALPTTPTDPPAQLTATKYAPVLTLRGLDGQLLNLQELRGKAVLVNLWASWCPPCVAEMPGLQALYNKVDKRNVAFVLISLDENPAKAQRLVQRRGYTMPVYFPTAPLLAPFDTQSIPTTVLLGPDGQVAARHEGMADYDTPKFRAALEKLSGAGRR</sequence>
<reference evidence="5 6" key="1">
    <citation type="submission" date="2014-01" db="EMBL/GenBank/DDBJ databases">
        <title>Complete genome sequence of ionizing-radiation resistance bacterium Hymenobacter swuensis DY53.</title>
        <authorList>
            <person name="Jung J.-H."/>
            <person name="Jeong S.-W."/>
            <person name="Joe M.-H."/>
            <person name="Cho y.-j."/>
            <person name="Kim M.-K."/>
            <person name="Lim S.-Y."/>
        </authorList>
    </citation>
    <scope>NUCLEOTIDE SEQUENCE [LARGE SCALE GENOMIC DNA]</scope>
    <source>
        <strain evidence="5 6">DY53</strain>
    </source>
</reference>
<dbReference type="PANTHER" id="PTHR42852:SF13">
    <property type="entry name" value="PROTEIN DIPZ"/>
    <property type="match status" value="1"/>
</dbReference>
<dbReference type="InterPro" id="IPR017937">
    <property type="entry name" value="Thioredoxin_CS"/>
</dbReference>
<dbReference type="CDD" id="cd02966">
    <property type="entry name" value="TlpA_like_family"/>
    <property type="match status" value="1"/>
</dbReference>
<dbReference type="PROSITE" id="PS00194">
    <property type="entry name" value="THIOREDOXIN_1"/>
    <property type="match status" value="1"/>
</dbReference>
<dbReference type="GO" id="GO:0017004">
    <property type="term" value="P:cytochrome complex assembly"/>
    <property type="evidence" value="ECO:0007669"/>
    <property type="project" value="UniProtKB-KW"/>
</dbReference>
<dbReference type="InterPro" id="IPR013740">
    <property type="entry name" value="Redoxin"/>
</dbReference>
<evidence type="ECO:0000256" key="2">
    <source>
        <dbReference type="ARBA" id="ARBA00022748"/>
    </source>
</evidence>
<evidence type="ECO:0000256" key="3">
    <source>
        <dbReference type="ARBA" id="ARBA00023284"/>
    </source>
</evidence>
<dbReference type="Gene3D" id="3.40.30.10">
    <property type="entry name" value="Glutaredoxin"/>
    <property type="match status" value="1"/>
</dbReference>
<dbReference type="KEGG" id="hsw:Hsw_4031"/>
<feature type="domain" description="Thioredoxin" evidence="4">
    <location>
        <begin position="61"/>
        <end position="200"/>
    </location>
</feature>
<dbReference type="PATRIC" id="fig|1227739.3.peg.4179"/>
<dbReference type="GO" id="GO:0030313">
    <property type="term" value="C:cell envelope"/>
    <property type="evidence" value="ECO:0007669"/>
    <property type="project" value="UniProtKB-SubCell"/>
</dbReference>
<proteinExistence type="predicted"/>
<accession>W8FAG2</accession>
<dbReference type="GO" id="GO:0016491">
    <property type="term" value="F:oxidoreductase activity"/>
    <property type="evidence" value="ECO:0007669"/>
    <property type="project" value="InterPro"/>
</dbReference>
<dbReference type="PANTHER" id="PTHR42852">
    <property type="entry name" value="THIOL:DISULFIDE INTERCHANGE PROTEIN DSBE"/>
    <property type="match status" value="1"/>
</dbReference>
<keyword evidence="3" id="KW-0676">Redox-active center</keyword>
<dbReference type="eggNOG" id="COG0526">
    <property type="taxonomic scope" value="Bacteria"/>
</dbReference>
<dbReference type="SUPFAM" id="SSF52833">
    <property type="entry name" value="Thioredoxin-like"/>
    <property type="match status" value="1"/>
</dbReference>
<keyword evidence="2" id="KW-0201">Cytochrome c-type biogenesis</keyword>
<dbReference type="EMBL" id="CP007145">
    <property type="protein sequence ID" value="AHJ99626.1"/>
    <property type="molecule type" value="Genomic_DNA"/>
</dbReference>
<dbReference type="RefSeq" id="WP_231501331.1">
    <property type="nucleotide sequence ID" value="NZ_CP007145.1"/>
</dbReference>
<gene>
    <name evidence="5" type="ORF">Hsw_4031</name>
</gene>
<dbReference type="InterPro" id="IPR050553">
    <property type="entry name" value="Thioredoxin_ResA/DsbE_sf"/>
</dbReference>
<dbReference type="InterPro" id="IPR013766">
    <property type="entry name" value="Thioredoxin_domain"/>
</dbReference>
<evidence type="ECO:0000259" key="4">
    <source>
        <dbReference type="PROSITE" id="PS51352"/>
    </source>
</evidence>
<dbReference type="AlphaFoldDB" id="W8FAG2"/>
<name>W8FAG2_9BACT</name>
<protein>
    <recommendedName>
        <fullName evidence="4">Thioredoxin domain-containing protein</fullName>
    </recommendedName>
</protein>